<organism evidence="2 3">
    <name type="scientific">Jimgerdemannia flammicorona</name>
    <dbReference type="NCBI Taxonomy" id="994334"/>
    <lineage>
        <taxon>Eukaryota</taxon>
        <taxon>Fungi</taxon>
        <taxon>Fungi incertae sedis</taxon>
        <taxon>Mucoromycota</taxon>
        <taxon>Mucoromycotina</taxon>
        <taxon>Endogonomycetes</taxon>
        <taxon>Endogonales</taxon>
        <taxon>Endogonaceae</taxon>
        <taxon>Jimgerdemannia</taxon>
    </lineage>
</organism>
<name>A0A433PUP5_9FUNG</name>
<feature type="domain" description="F-box" evidence="1">
    <location>
        <begin position="7"/>
        <end position="58"/>
    </location>
</feature>
<comment type="caution">
    <text evidence="2">The sequence shown here is derived from an EMBL/GenBank/DDBJ whole genome shotgun (WGS) entry which is preliminary data.</text>
</comment>
<dbReference type="Gene3D" id="3.80.10.10">
    <property type="entry name" value="Ribonuclease Inhibitor"/>
    <property type="match status" value="1"/>
</dbReference>
<protein>
    <recommendedName>
        <fullName evidence="1">F-box domain-containing protein</fullName>
    </recommendedName>
</protein>
<reference evidence="2 3" key="1">
    <citation type="journal article" date="2018" name="New Phytol.">
        <title>Phylogenomics of Endogonaceae and evolution of mycorrhizas within Mucoromycota.</title>
        <authorList>
            <person name="Chang Y."/>
            <person name="Desiro A."/>
            <person name="Na H."/>
            <person name="Sandor L."/>
            <person name="Lipzen A."/>
            <person name="Clum A."/>
            <person name="Barry K."/>
            <person name="Grigoriev I.V."/>
            <person name="Martin F.M."/>
            <person name="Stajich J.E."/>
            <person name="Smith M.E."/>
            <person name="Bonito G."/>
            <person name="Spatafora J.W."/>
        </authorList>
    </citation>
    <scope>NUCLEOTIDE SEQUENCE [LARGE SCALE GENOMIC DNA]</scope>
    <source>
        <strain evidence="2 3">AD002</strain>
    </source>
</reference>
<dbReference type="CDD" id="cd09917">
    <property type="entry name" value="F-box_SF"/>
    <property type="match status" value="1"/>
</dbReference>
<dbReference type="InterPro" id="IPR032675">
    <property type="entry name" value="LRR_dom_sf"/>
</dbReference>
<keyword evidence="3" id="KW-1185">Reference proteome</keyword>
<sequence length="405" mass="45338">MATITHSTLPPEVLNHIFGFLPSRSAFPYMMEGERHSLVASSHVSRDWRAVAVPILFNELVIYCDPSDNDILAKFARFLTVASFRAPVTGEYAYTSFVRTFEIWTDSFYHGSLPFADVTAPIINIIQLFSRGQIQSMLFRFPTKCERGCCDILPLVSVVTSRMGDLRRFELHHVNENTKQASRLLAHLPPSLEKLYIEDTSLERNSLLSLDRLFRLPNIRDLTFYSLQAAITTEQLERGLAIWGPKFRRLSLIGCPALADDQIIFALARHCPNLTVLELGHPFEDPDRPVILQVSDASMCRLIDACVRLQELYCGDIASLSDAFLAHCAAHARGLKKLTILSSEMTGWGVTEVHGWAGLEELAIADVGSQRVGRIDKEFRRAVVEGCPAMKECRLGNELVVGSDT</sequence>
<dbReference type="Gene3D" id="1.20.1280.50">
    <property type="match status" value="1"/>
</dbReference>
<dbReference type="InterPro" id="IPR036047">
    <property type="entry name" value="F-box-like_dom_sf"/>
</dbReference>
<dbReference type="EMBL" id="RBNJ01020654">
    <property type="protein sequence ID" value="RUS21262.1"/>
    <property type="molecule type" value="Genomic_DNA"/>
</dbReference>
<dbReference type="SUPFAM" id="SSF81383">
    <property type="entry name" value="F-box domain"/>
    <property type="match status" value="1"/>
</dbReference>
<evidence type="ECO:0000313" key="2">
    <source>
        <dbReference type="EMBL" id="RUS21262.1"/>
    </source>
</evidence>
<dbReference type="Proteomes" id="UP000274822">
    <property type="component" value="Unassembled WGS sequence"/>
</dbReference>
<gene>
    <name evidence="2" type="ORF">BC938DRAFT_475447</name>
</gene>
<dbReference type="SUPFAM" id="SSF52047">
    <property type="entry name" value="RNI-like"/>
    <property type="match status" value="1"/>
</dbReference>
<evidence type="ECO:0000313" key="3">
    <source>
        <dbReference type="Proteomes" id="UP000274822"/>
    </source>
</evidence>
<dbReference type="Pfam" id="PF12937">
    <property type="entry name" value="F-box-like"/>
    <property type="match status" value="1"/>
</dbReference>
<proteinExistence type="predicted"/>
<accession>A0A433PUP5</accession>
<dbReference type="InterPro" id="IPR001810">
    <property type="entry name" value="F-box_dom"/>
</dbReference>
<dbReference type="AlphaFoldDB" id="A0A433PUP5"/>
<evidence type="ECO:0000259" key="1">
    <source>
        <dbReference type="Pfam" id="PF12937"/>
    </source>
</evidence>